<dbReference type="SMART" id="SM00382">
    <property type="entry name" value="AAA"/>
    <property type="match status" value="1"/>
</dbReference>
<evidence type="ECO:0000259" key="13">
    <source>
        <dbReference type="PROSITE" id="PS50929"/>
    </source>
</evidence>
<keyword evidence="8 11" id="KW-1133">Transmembrane helix</keyword>
<dbReference type="KEGG" id="slac:SKTS_35790"/>
<dbReference type="SUPFAM" id="SSF52540">
    <property type="entry name" value="P-loop containing nucleoside triphosphate hydrolases"/>
    <property type="match status" value="1"/>
</dbReference>
<evidence type="ECO:0000256" key="5">
    <source>
        <dbReference type="ARBA" id="ARBA00022741"/>
    </source>
</evidence>
<dbReference type="PROSITE" id="PS00211">
    <property type="entry name" value="ABC_TRANSPORTER_1"/>
    <property type="match status" value="1"/>
</dbReference>
<dbReference type="InterPro" id="IPR003593">
    <property type="entry name" value="AAA+_ATPase"/>
</dbReference>
<dbReference type="AlphaFoldDB" id="A0A6F8VFU3"/>
<dbReference type="SUPFAM" id="SSF90123">
    <property type="entry name" value="ABC transporter transmembrane region"/>
    <property type="match status" value="1"/>
</dbReference>
<dbReference type="InterPro" id="IPR036640">
    <property type="entry name" value="ABC1_TM_sf"/>
</dbReference>
<evidence type="ECO:0000256" key="9">
    <source>
        <dbReference type="ARBA" id="ARBA00023055"/>
    </source>
</evidence>
<keyword evidence="5" id="KW-0547">Nucleotide-binding</keyword>
<dbReference type="GO" id="GO:0015421">
    <property type="term" value="F:ABC-type oligopeptide transporter activity"/>
    <property type="evidence" value="ECO:0007669"/>
    <property type="project" value="TreeGrafter"/>
</dbReference>
<evidence type="ECO:0000256" key="2">
    <source>
        <dbReference type="ARBA" id="ARBA00022448"/>
    </source>
</evidence>
<protein>
    <submittedName>
        <fullName evidence="14">Lipid A export ATP-binding/permease protein MsbA</fullName>
    </submittedName>
</protein>
<dbReference type="Gene3D" id="3.40.50.300">
    <property type="entry name" value="P-loop containing nucleotide triphosphate hydrolases"/>
    <property type="match status" value="1"/>
</dbReference>
<dbReference type="InterPro" id="IPR003439">
    <property type="entry name" value="ABC_transporter-like_ATP-bd"/>
</dbReference>
<reference evidence="15" key="1">
    <citation type="submission" date="2020-03" db="EMBL/GenBank/DDBJ databases">
        <title>Complete genome sequence of sulfur-oxidizing bacterium skT11.</title>
        <authorList>
            <person name="Kanda M."/>
            <person name="Kojima H."/>
            <person name="Fukui M."/>
        </authorList>
    </citation>
    <scope>NUCLEOTIDE SEQUENCE [LARGE SCALE GENOMIC DNA]</scope>
    <source>
        <strain evidence="15">skT11</strain>
    </source>
</reference>
<dbReference type="PROSITE" id="PS50893">
    <property type="entry name" value="ABC_TRANSPORTER_2"/>
    <property type="match status" value="1"/>
</dbReference>
<evidence type="ECO:0000259" key="12">
    <source>
        <dbReference type="PROSITE" id="PS50893"/>
    </source>
</evidence>
<dbReference type="NCBIfam" id="TIGR02203">
    <property type="entry name" value="MsbA_lipidA"/>
    <property type="match status" value="1"/>
</dbReference>
<evidence type="ECO:0000313" key="14">
    <source>
        <dbReference type="EMBL" id="BCB28693.1"/>
    </source>
</evidence>
<keyword evidence="10 11" id="KW-0472">Membrane</keyword>
<dbReference type="GO" id="GO:0034040">
    <property type="term" value="F:ATPase-coupled lipid transmembrane transporter activity"/>
    <property type="evidence" value="ECO:0007669"/>
    <property type="project" value="InterPro"/>
</dbReference>
<keyword evidence="15" id="KW-1185">Reference proteome</keyword>
<feature type="transmembrane region" description="Helical" evidence="11">
    <location>
        <begin position="69"/>
        <end position="89"/>
    </location>
</feature>
<gene>
    <name evidence="14" type="primary">msbA</name>
    <name evidence="14" type="ORF">SKTS_35790</name>
</gene>
<evidence type="ECO:0000256" key="1">
    <source>
        <dbReference type="ARBA" id="ARBA00004651"/>
    </source>
</evidence>
<dbReference type="PROSITE" id="PS50929">
    <property type="entry name" value="ABC_TM1F"/>
    <property type="match status" value="1"/>
</dbReference>
<dbReference type="InterPro" id="IPR027417">
    <property type="entry name" value="P-loop_NTPase"/>
</dbReference>
<dbReference type="InterPro" id="IPR039421">
    <property type="entry name" value="Type_1_exporter"/>
</dbReference>
<dbReference type="CDD" id="cd18552">
    <property type="entry name" value="ABC_6TM_MsbA_like"/>
    <property type="match status" value="1"/>
</dbReference>
<keyword evidence="3" id="KW-1003">Cell membrane</keyword>
<dbReference type="InterPro" id="IPR011527">
    <property type="entry name" value="ABC1_TM_dom"/>
</dbReference>
<evidence type="ECO:0000256" key="11">
    <source>
        <dbReference type="SAM" id="Phobius"/>
    </source>
</evidence>
<dbReference type="Proteomes" id="UP000502260">
    <property type="component" value="Chromosome"/>
</dbReference>
<evidence type="ECO:0000256" key="10">
    <source>
        <dbReference type="ARBA" id="ARBA00023136"/>
    </source>
</evidence>
<evidence type="ECO:0000256" key="4">
    <source>
        <dbReference type="ARBA" id="ARBA00022692"/>
    </source>
</evidence>
<dbReference type="PANTHER" id="PTHR43394">
    <property type="entry name" value="ATP-DEPENDENT PERMEASE MDL1, MITOCHONDRIAL"/>
    <property type="match status" value="1"/>
</dbReference>
<keyword evidence="7" id="KW-1278">Translocase</keyword>
<dbReference type="InterPro" id="IPR011917">
    <property type="entry name" value="ABC_transpr_lipidA"/>
</dbReference>
<keyword evidence="4 11" id="KW-0812">Transmembrane</keyword>
<accession>A0A6F8VFU3</accession>
<feature type="transmembrane region" description="Helical" evidence="11">
    <location>
        <begin position="23"/>
        <end position="48"/>
    </location>
</feature>
<dbReference type="RefSeq" id="WP_173068513.1">
    <property type="nucleotide sequence ID" value="NZ_AP022853.1"/>
</dbReference>
<evidence type="ECO:0000256" key="6">
    <source>
        <dbReference type="ARBA" id="ARBA00022840"/>
    </source>
</evidence>
<name>A0A6F8VFU3_9PROT</name>
<feature type="domain" description="ABC transporter" evidence="12">
    <location>
        <begin position="342"/>
        <end position="578"/>
    </location>
</feature>
<comment type="subcellular location">
    <subcellularLocation>
        <location evidence="1">Cell membrane</location>
        <topology evidence="1">Multi-pass membrane protein</topology>
    </subcellularLocation>
</comment>
<feature type="transmembrane region" description="Helical" evidence="11">
    <location>
        <begin position="281"/>
        <end position="298"/>
    </location>
</feature>
<evidence type="ECO:0000256" key="7">
    <source>
        <dbReference type="ARBA" id="ARBA00022967"/>
    </source>
</evidence>
<dbReference type="Pfam" id="PF00005">
    <property type="entry name" value="ABC_tran"/>
    <property type="match status" value="1"/>
</dbReference>
<keyword evidence="9" id="KW-0445">Lipid transport</keyword>
<dbReference type="GO" id="GO:0005886">
    <property type="term" value="C:plasma membrane"/>
    <property type="evidence" value="ECO:0007669"/>
    <property type="project" value="UniProtKB-SubCell"/>
</dbReference>
<dbReference type="GO" id="GO:0005524">
    <property type="term" value="F:ATP binding"/>
    <property type="evidence" value="ECO:0007669"/>
    <property type="project" value="UniProtKB-KW"/>
</dbReference>
<proteinExistence type="predicted"/>
<dbReference type="InterPro" id="IPR017871">
    <property type="entry name" value="ABC_transporter-like_CS"/>
</dbReference>
<dbReference type="PANTHER" id="PTHR43394:SF1">
    <property type="entry name" value="ATP-BINDING CASSETTE SUB-FAMILY B MEMBER 10, MITOCHONDRIAL"/>
    <property type="match status" value="1"/>
</dbReference>
<evidence type="ECO:0000256" key="8">
    <source>
        <dbReference type="ARBA" id="ARBA00022989"/>
    </source>
</evidence>
<organism evidence="14 15">
    <name type="scientific">Sulfurimicrobium lacus</name>
    <dbReference type="NCBI Taxonomy" id="2715678"/>
    <lineage>
        <taxon>Bacteria</taxon>
        <taxon>Pseudomonadati</taxon>
        <taxon>Pseudomonadota</taxon>
        <taxon>Betaproteobacteria</taxon>
        <taxon>Nitrosomonadales</taxon>
        <taxon>Sulfuricellaceae</taxon>
        <taxon>Sulfurimicrobium</taxon>
    </lineage>
</organism>
<sequence length="588" mass="64185">MTSSPELDGKQLYQRLLRFVLPYWRIFLVSIISMALVAATEPAFPALLKPLLDGSFVKKDPGMMRLIPLLLIGLFILRGIATFTSSYAISWVANKVVMDLRCLMFGKLVALPTHYYDDNSSGVLMSKVTYDVSQVTNAATNVITIVVRDSLSIAGLLGWLLYLNWRLTLVALIVVPAIAFVIRSFSGRLRNMSRGAQQAMGHITHVLEETIECHKVVKIFGGQEYEARRFQEAANQVRRFNIKQAIAASATVPLVQLIAAIALAVIIYIATMQSASDQTTVGGFVSFITAMLMLLAPLKRLTGVSESLQRGLAAAESVFNLIDEEAETDKGTISLPRAQGALEFRDLGFTYGRSERMALNSISLAIRPGETVALVGQSGSGKTTLANLIPRFYTPTSGQILLDGYDIQTIRLADLRSNTALVSQDVVLFNDSVSANIAYGRQSGATEAEIVAAAEAAHAMEFIREMPEGIHTQIGENGVRLSGGQRQRLAIARAILKNAPVLILDEATSALDTESERHVQAALETLMQGRTTIVIAHRLSTIEKADRIVVLQKGHIAEIGSHSELLAKDGIYANLHRIQFSQEKPHET</sequence>
<evidence type="ECO:0000313" key="15">
    <source>
        <dbReference type="Proteomes" id="UP000502260"/>
    </source>
</evidence>
<keyword evidence="2" id="KW-0813">Transport</keyword>
<evidence type="ECO:0000256" key="3">
    <source>
        <dbReference type="ARBA" id="ARBA00022475"/>
    </source>
</evidence>
<keyword evidence="6 14" id="KW-0067">ATP-binding</keyword>
<dbReference type="GO" id="GO:0016887">
    <property type="term" value="F:ATP hydrolysis activity"/>
    <property type="evidence" value="ECO:0007669"/>
    <property type="project" value="InterPro"/>
</dbReference>
<feature type="transmembrane region" description="Helical" evidence="11">
    <location>
        <begin position="165"/>
        <end position="185"/>
    </location>
</feature>
<dbReference type="FunFam" id="3.40.50.300:FF:000140">
    <property type="entry name" value="Lipid A export ATP-binding/permease protein MsbA"/>
    <property type="match status" value="1"/>
</dbReference>
<feature type="domain" description="ABC transmembrane type-1" evidence="13">
    <location>
        <begin position="28"/>
        <end position="310"/>
    </location>
</feature>
<dbReference type="Gene3D" id="1.20.1560.10">
    <property type="entry name" value="ABC transporter type 1, transmembrane domain"/>
    <property type="match status" value="1"/>
</dbReference>
<dbReference type="Pfam" id="PF00664">
    <property type="entry name" value="ABC_membrane"/>
    <property type="match status" value="1"/>
</dbReference>
<feature type="transmembrane region" description="Helical" evidence="11">
    <location>
        <begin position="245"/>
        <end position="269"/>
    </location>
</feature>
<dbReference type="EMBL" id="AP022853">
    <property type="protein sequence ID" value="BCB28693.1"/>
    <property type="molecule type" value="Genomic_DNA"/>
</dbReference>